<dbReference type="EMBL" id="ML212364">
    <property type="protein sequence ID" value="TFK78723.1"/>
    <property type="molecule type" value="Genomic_DNA"/>
</dbReference>
<evidence type="ECO:0000313" key="1">
    <source>
        <dbReference type="EMBL" id="TFK78723.1"/>
    </source>
</evidence>
<dbReference type="InParanoid" id="A0A5C3NZ43"/>
<name>A0A5C3NZ43_9APHY</name>
<organism evidence="1 2">
    <name type="scientific">Polyporus arcularius HHB13444</name>
    <dbReference type="NCBI Taxonomy" id="1314778"/>
    <lineage>
        <taxon>Eukaryota</taxon>
        <taxon>Fungi</taxon>
        <taxon>Dikarya</taxon>
        <taxon>Basidiomycota</taxon>
        <taxon>Agaricomycotina</taxon>
        <taxon>Agaricomycetes</taxon>
        <taxon>Polyporales</taxon>
        <taxon>Polyporaceae</taxon>
        <taxon>Polyporus</taxon>
    </lineage>
</organism>
<sequence length="169" mass="18865">MYGSAIHPLSHFSHLPLDASGRPPMGEAFLIHEIAIYGYTGALKSPYIGHFRASTIMGIHHLVGIYHLVGIHRSVGICHIAGQCQSGPVQRLALCKHQADQYSRNFIHTIIDQFTQKLPSADGTIMTKAQDTRVHQQMDVEPQETDMLVDQNFRMKFDQIGAGEQTLIF</sequence>
<gene>
    <name evidence="1" type="ORF">K466DRAFT_570657</name>
</gene>
<accession>A0A5C3NZ43</accession>
<dbReference type="Proteomes" id="UP000308197">
    <property type="component" value="Unassembled WGS sequence"/>
</dbReference>
<protein>
    <submittedName>
        <fullName evidence="1">Uncharacterized protein</fullName>
    </submittedName>
</protein>
<evidence type="ECO:0000313" key="2">
    <source>
        <dbReference type="Proteomes" id="UP000308197"/>
    </source>
</evidence>
<keyword evidence="2" id="KW-1185">Reference proteome</keyword>
<reference evidence="1 2" key="1">
    <citation type="journal article" date="2019" name="Nat. Ecol. Evol.">
        <title>Megaphylogeny resolves global patterns of mushroom evolution.</title>
        <authorList>
            <person name="Varga T."/>
            <person name="Krizsan K."/>
            <person name="Foldi C."/>
            <person name="Dima B."/>
            <person name="Sanchez-Garcia M."/>
            <person name="Sanchez-Ramirez S."/>
            <person name="Szollosi G.J."/>
            <person name="Szarkandi J.G."/>
            <person name="Papp V."/>
            <person name="Albert L."/>
            <person name="Andreopoulos W."/>
            <person name="Angelini C."/>
            <person name="Antonin V."/>
            <person name="Barry K.W."/>
            <person name="Bougher N.L."/>
            <person name="Buchanan P."/>
            <person name="Buyck B."/>
            <person name="Bense V."/>
            <person name="Catcheside P."/>
            <person name="Chovatia M."/>
            <person name="Cooper J."/>
            <person name="Damon W."/>
            <person name="Desjardin D."/>
            <person name="Finy P."/>
            <person name="Geml J."/>
            <person name="Haridas S."/>
            <person name="Hughes K."/>
            <person name="Justo A."/>
            <person name="Karasinski D."/>
            <person name="Kautmanova I."/>
            <person name="Kiss B."/>
            <person name="Kocsube S."/>
            <person name="Kotiranta H."/>
            <person name="LaButti K.M."/>
            <person name="Lechner B.E."/>
            <person name="Liimatainen K."/>
            <person name="Lipzen A."/>
            <person name="Lukacs Z."/>
            <person name="Mihaltcheva S."/>
            <person name="Morgado L.N."/>
            <person name="Niskanen T."/>
            <person name="Noordeloos M.E."/>
            <person name="Ohm R.A."/>
            <person name="Ortiz-Santana B."/>
            <person name="Ovrebo C."/>
            <person name="Racz N."/>
            <person name="Riley R."/>
            <person name="Savchenko A."/>
            <person name="Shiryaev A."/>
            <person name="Soop K."/>
            <person name="Spirin V."/>
            <person name="Szebenyi C."/>
            <person name="Tomsovsky M."/>
            <person name="Tulloss R.E."/>
            <person name="Uehling J."/>
            <person name="Grigoriev I.V."/>
            <person name="Vagvolgyi C."/>
            <person name="Papp T."/>
            <person name="Martin F.M."/>
            <person name="Miettinen O."/>
            <person name="Hibbett D.S."/>
            <person name="Nagy L.G."/>
        </authorList>
    </citation>
    <scope>NUCLEOTIDE SEQUENCE [LARGE SCALE GENOMIC DNA]</scope>
    <source>
        <strain evidence="1 2">HHB13444</strain>
    </source>
</reference>
<proteinExistence type="predicted"/>
<dbReference type="AlphaFoldDB" id="A0A5C3NZ43"/>